<dbReference type="GO" id="GO:0055078">
    <property type="term" value="P:sodium ion homeostasis"/>
    <property type="evidence" value="ECO:0007669"/>
    <property type="project" value="TreeGrafter"/>
</dbReference>
<dbReference type="AlphaFoldDB" id="A0A914W1B3"/>
<feature type="region of interest" description="Disordered" evidence="5">
    <location>
        <begin position="53"/>
        <end position="90"/>
    </location>
</feature>
<dbReference type="GO" id="GO:0008511">
    <property type="term" value="F:sodium:potassium:chloride symporter activity"/>
    <property type="evidence" value="ECO:0007669"/>
    <property type="project" value="TreeGrafter"/>
</dbReference>
<dbReference type="Proteomes" id="UP000887566">
    <property type="component" value="Unplaced"/>
</dbReference>
<dbReference type="WBParaSite" id="PSAMB.scaffold2912size20615.g19608.t1">
    <property type="protein sequence ID" value="PSAMB.scaffold2912size20615.g19608.t1"/>
    <property type="gene ID" value="PSAMB.scaffold2912size20615.g19608"/>
</dbReference>
<organism evidence="6 7">
    <name type="scientific">Plectus sambesii</name>
    <dbReference type="NCBI Taxonomy" id="2011161"/>
    <lineage>
        <taxon>Eukaryota</taxon>
        <taxon>Metazoa</taxon>
        <taxon>Ecdysozoa</taxon>
        <taxon>Nematoda</taxon>
        <taxon>Chromadorea</taxon>
        <taxon>Plectida</taxon>
        <taxon>Plectina</taxon>
        <taxon>Plectoidea</taxon>
        <taxon>Plectidae</taxon>
        <taxon>Plectus</taxon>
    </lineage>
</organism>
<sequence>MNLTLEEEKHPLAESIAIDDNNARSHNKSMGVNGNHSPIENAADMLVDVRLRNPPLKETDPADRTSRRFFNRRSSSASESNSLYHKSNWTSKPIEKPPTIDFYRRSSDSGGRLQVSRPSMKALFHGKTASFDTGDAKLKNNERGDSKRRSWASTQFDKIKATSLVKTRLKFGWVEGVFVRCLLNILGVMLYLRISWIAGQAGLRERLNSSFWQLRPAFSKHRVWLGTMGKKCSDFAEIWYARVL</sequence>
<dbReference type="GO" id="GO:0055075">
    <property type="term" value="P:potassium ion homeostasis"/>
    <property type="evidence" value="ECO:0007669"/>
    <property type="project" value="TreeGrafter"/>
</dbReference>
<feature type="compositionally biased region" description="Basic and acidic residues" evidence="5">
    <location>
        <begin position="53"/>
        <end position="66"/>
    </location>
</feature>
<accession>A0A914W1B3</accession>
<protein>
    <submittedName>
        <fullName evidence="7">Uncharacterized protein</fullName>
    </submittedName>
</protein>
<name>A0A914W1B3_9BILA</name>
<keyword evidence="3" id="KW-1133">Transmembrane helix</keyword>
<keyword evidence="6" id="KW-1185">Reference proteome</keyword>
<keyword evidence="4" id="KW-0472">Membrane</keyword>
<reference evidence="7" key="1">
    <citation type="submission" date="2022-11" db="UniProtKB">
        <authorList>
            <consortium name="WormBaseParasite"/>
        </authorList>
    </citation>
    <scope>IDENTIFICATION</scope>
</reference>
<evidence type="ECO:0000256" key="1">
    <source>
        <dbReference type="ARBA" id="ARBA00004141"/>
    </source>
</evidence>
<evidence type="ECO:0000256" key="2">
    <source>
        <dbReference type="ARBA" id="ARBA00022692"/>
    </source>
</evidence>
<dbReference type="InterPro" id="IPR004842">
    <property type="entry name" value="SLC12A_fam"/>
</dbReference>
<feature type="compositionally biased region" description="Low complexity" evidence="5">
    <location>
        <begin position="72"/>
        <end position="82"/>
    </location>
</feature>
<evidence type="ECO:0000256" key="3">
    <source>
        <dbReference type="ARBA" id="ARBA00022989"/>
    </source>
</evidence>
<keyword evidence="2" id="KW-0812">Transmembrane</keyword>
<comment type="subcellular location">
    <subcellularLocation>
        <location evidence="1">Membrane</location>
        <topology evidence="1">Multi-pass membrane protein</topology>
    </subcellularLocation>
</comment>
<evidence type="ECO:0000313" key="7">
    <source>
        <dbReference type="WBParaSite" id="PSAMB.scaffold2912size20615.g19608.t1"/>
    </source>
</evidence>
<dbReference type="GO" id="GO:0006884">
    <property type="term" value="P:cell volume homeostasis"/>
    <property type="evidence" value="ECO:0007669"/>
    <property type="project" value="TreeGrafter"/>
</dbReference>
<dbReference type="PANTHER" id="PTHR11827:SF103">
    <property type="entry name" value="SODIUM CHLORIDE COTRANSPORTER 69, ISOFORM E"/>
    <property type="match status" value="1"/>
</dbReference>
<evidence type="ECO:0000256" key="4">
    <source>
        <dbReference type="ARBA" id="ARBA00023136"/>
    </source>
</evidence>
<dbReference type="PANTHER" id="PTHR11827">
    <property type="entry name" value="SOLUTE CARRIER FAMILY 12, CATION COTRANSPORTERS"/>
    <property type="match status" value="1"/>
</dbReference>
<dbReference type="GO" id="GO:1990573">
    <property type="term" value="P:potassium ion import across plasma membrane"/>
    <property type="evidence" value="ECO:0007669"/>
    <property type="project" value="TreeGrafter"/>
</dbReference>
<evidence type="ECO:0000256" key="5">
    <source>
        <dbReference type="SAM" id="MobiDB-lite"/>
    </source>
</evidence>
<proteinExistence type="predicted"/>
<dbReference type="GO" id="GO:0016020">
    <property type="term" value="C:membrane"/>
    <property type="evidence" value="ECO:0007669"/>
    <property type="project" value="UniProtKB-SubCell"/>
</dbReference>
<evidence type="ECO:0000313" key="6">
    <source>
        <dbReference type="Proteomes" id="UP000887566"/>
    </source>
</evidence>
<dbReference type="GO" id="GO:0055064">
    <property type="term" value="P:chloride ion homeostasis"/>
    <property type="evidence" value="ECO:0007669"/>
    <property type="project" value="TreeGrafter"/>
</dbReference>